<keyword evidence="2" id="KW-0489">Methyltransferase</keyword>
<dbReference type="Gene3D" id="3.40.50.150">
    <property type="entry name" value="Vaccinia Virus protein VP39"/>
    <property type="match status" value="1"/>
</dbReference>
<dbReference type="PANTHER" id="PTHR43861">
    <property type="entry name" value="TRANS-ACONITATE 2-METHYLTRANSFERASE-RELATED"/>
    <property type="match status" value="1"/>
</dbReference>
<reference evidence="2" key="1">
    <citation type="journal article" date="2023" name="Int. J. Syst. Evol. Microbiol.">
        <title>&lt;i&gt;Clostridium folliculivorans&lt;/i&gt; sp. nov., isolated from soil samples of an organic paddy in Japan.</title>
        <authorList>
            <person name="Tazawa J."/>
            <person name="Kobayashi H."/>
            <person name="Tanizawa Y."/>
            <person name="Uchino A."/>
            <person name="Tanaka F."/>
            <person name="Urashima Y."/>
            <person name="Miura S."/>
            <person name="Sakamoto M."/>
            <person name="Ohkuma M."/>
            <person name="Tohno M."/>
        </authorList>
    </citation>
    <scope>NUCLEOTIDE SEQUENCE</scope>
    <source>
        <strain evidence="2">D1-1</strain>
    </source>
</reference>
<dbReference type="InterPro" id="IPR025714">
    <property type="entry name" value="Methyltranfer_dom"/>
</dbReference>
<name>A0A9W6DDN6_9CLOT</name>
<evidence type="ECO:0000313" key="2">
    <source>
        <dbReference type="EMBL" id="GKU27872.1"/>
    </source>
</evidence>
<dbReference type="Gene3D" id="1.10.150.350">
    <property type="match status" value="1"/>
</dbReference>
<evidence type="ECO:0000259" key="1">
    <source>
        <dbReference type="Pfam" id="PF13847"/>
    </source>
</evidence>
<dbReference type="CDD" id="cd02440">
    <property type="entry name" value="AdoMet_MTases"/>
    <property type="match status" value="1"/>
</dbReference>
<protein>
    <submittedName>
        <fullName evidence="2">Class I SAM-dependent methyltransferase</fullName>
    </submittedName>
</protein>
<keyword evidence="3" id="KW-1185">Reference proteome</keyword>
<dbReference type="GO" id="GO:0008168">
    <property type="term" value="F:methyltransferase activity"/>
    <property type="evidence" value="ECO:0007669"/>
    <property type="project" value="UniProtKB-KW"/>
</dbReference>
<evidence type="ECO:0000313" key="3">
    <source>
        <dbReference type="Proteomes" id="UP001057868"/>
    </source>
</evidence>
<dbReference type="InterPro" id="IPR029063">
    <property type="entry name" value="SAM-dependent_MTases_sf"/>
</dbReference>
<comment type="caution">
    <text evidence="2">The sequence shown here is derived from an EMBL/GenBank/DDBJ whole genome shotgun (WGS) entry which is preliminary data.</text>
</comment>
<gene>
    <name evidence="2" type="ORF">CFOLD11_46990</name>
</gene>
<dbReference type="RefSeq" id="WP_261854693.1">
    <property type="nucleotide sequence ID" value="NZ_BQXY01000021.1"/>
</dbReference>
<dbReference type="SUPFAM" id="SSF53335">
    <property type="entry name" value="S-adenosyl-L-methionine-dependent methyltransferases"/>
    <property type="match status" value="1"/>
</dbReference>
<sequence>MNEIIWNEKLDFLKAIRTGWCNADYIEFLVEKVWKINKPVNILDFGCGFGYVGLLLLPMLAKGSTYTGIDFSEILLTEAENIFDESGYSTRFIKADLSEYMPVETYDIVISQAVLRHIPGAKDILEKMIQSVVQGGLVICMEGDLEIEKAGQYFEGLDYTELDIPSLHRKMFRKELLDGGRDYRFGIKIPVLMQQLGLSDVGVRMNDCVKFINPFGDKDVHEKQYNAIVKAWGWDKKISNQEKLNLINTFIQRGLSEEEAGKFVDGQIKISNYAREHKHSAFIIQAPCIMISYGRK</sequence>
<accession>A0A9W6DDN6</accession>
<dbReference type="AlphaFoldDB" id="A0A9W6DDN6"/>
<dbReference type="Pfam" id="PF13847">
    <property type="entry name" value="Methyltransf_31"/>
    <property type="match status" value="1"/>
</dbReference>
<dbReference type="Proteomes" id="UP001057868">
    <property type="component" value="Unassembled WGS sequence"/>
</dbReference>
<feature type="domain" description="Methyltransferase" evidence="1">
    <location>
        <begin position="37"/>
        <end position="141"/>
    </location>
</feature>
<proteinExistence type="predicted"/>
<dbReference type="EMBL" id="BQXY01000021">
    <property type="protein sequence ID" value="GKU27872.1"/>
    <property type="molecule type" value="Genomic_DNA"/>
</dbReference>
<organism evidence="2 3">
    <name type="scientific">Clostridium folliculivorans</name>
    <dbReference type="NCBI Taxonomy" id="2886038"/>
    <lineage>
        <taxon>Bacteria</taxon>
        <taxon>Bacillati</taxon>
        <taxon>Bacillota</taxon>
        <taxon>Clostridia</taxon>
        <taxon>Eubacteriales</taxon>
        <taxon>Clostridiaceae</taxon>
        <taxon>Clostridium</taxon>
    </lineage>
</organism>
<keyword evidence="2" id="KW-0808">Transferase</keyword>
<dbReference type="GO" id="GO:0032259">
    <property type="term" value="P:methylation"/>
    <property type="evidence" value="ECO:0007669"/>
    <property type="project" value="UniProtKB-KW"/>
</dbReference>